<evidence type="ECO:0008006" key="3">
    <source>
        <dbReference type="Google" id="ProtNLM"/>
    </source>
</evidence>
<dbReference type="AlphaFoldDB" id="A0A5U2NUR2"/>
<gene>
    <name evidence="2" type="ORF">LZ49_21455</name>
</gene>
<dbReference type="EMBL" id="AAGKTT010000016">
    <property type="protein sequence ID" value="EBP1418316.1"/>
    <property type="molecule type" value="Genomic_DNA"/>
</dbReference>
<protein>
    <recommendedName>
        <fullName evidence="3">Fimbrial protein</fullName>
    </recommendedName>
</protein>
<name>A0A5U2NUR2_SALER</name>
<evidence type="ECO:0000313" key="2">
    <source>
        <dbReference type="EMBL" id="EBP1418316.1"/>
    </source>
</evidence>
<reference evidence="2" key="1">
    <citation type="submission" date="2018-07" db="EMBL/GenBank/DDBJ databases">
        <authorList>
            <consortium name="GenomeTrakr network: Whole genome sequencing for foodborne pathogen traceback"/>
        </authorList>
    </citation>
    <scope>NUCLEOTIDE SEQUENCE</scope>
    <source>
        <strain evidence="2">FDA00004327</strain>
    </source>
</reference>
<keyword evidence="1" id="KW-0732">Signal</keyword>
<organism evidence="2">
    <name type="scientific">Salmonella enterica</name>
    <name type="common">Salmonella choleraesuis</name>
    <dbReference type="NCBI Taxonomy" id="28901"/>
    <lineage>
        <taxon>Bacteria</taxon>
        <taxon>Pseudomonadati</taxon>
        <taxon>Pseudomonadota</taxon>
        <taxon>Gammaproteobacteria</taxon>
        <taxon>Enterobacterales</taxon>
        <taxon>Enterobacteriaceae</taxon>
        <taxon>Salmonella</taxon>
    </lineage>
</organism>
<sequence length="166" mass="16817">MHKTLLAVFISATMIGGANFAEAAKATVTATAKLNVVASPALTLTAESMPDMPAGNTPAGTVLAKFDLVNTGTVASNVMMIFPTGNAKSCSADSVCLVSSDGENAIPLTPSDETLTTWSSAMANGLKSKTPLQPNASEVISLVSKGQQSLVPGQYTLTAQAGIVSQ</sequence>
<feature type="signal peptide" evidence="1">
    <location>
        <begin position="1"/>
        <end position="23"/>
    </location>
</feature>
<proteinExistence type="predicted"/>
<feature type="chain" id="PRO_5026195107" description="Fimbrial protein" evidence="1">
    <location>
        <begin position="24"/>
        <end position="166"/>
    </location>
</feature>
<comment type="caution">
    <text evidence="2">The sequence shown here is derived from an EMBL/GenBank/DDBJ whole genome shotgun (WGS) entry which is preliminary data.</text>
</comment>
<accession>A0A5U2NUR2</accession>
<evidence type="ECO:0000256" key="1">
    <source>
        <dbReference type="SAM" id="SignalP"/>
    </source>
</evidence>